<dbReference type="AlphaFoldDB" id="E4Z1Y4"/>
<evidence type="ECO:0008006" key="2">
    <source>
        <dbReference type="Google" id="ProtNLM"/>
    </source>
</evidence>
<organism evidence="1">
    <name type="scientific">Oikopleura dioica</name>
    <name type="common">Tunicate</name>
    <dbReference type="NCBI Taxonomy" id="34765"/>
    <lineage>
        <taxon>Eukaryota</taxon>
        <taxon>Metazoa</taxon>
        <taxon>Chordata</taxon>
        <taxon>Tunicata</taxon>
        <taxon>Appendicularia</taxon>
        <taxon>Copelata</taxon>
        <taxon>Oikopleuridae</taxon>
        <taxon>Oikopleura</taxon>
    </lineage>
</organism>
<gene>
    <name evidence="1" type="ORF">GSOID_T00023800001</name>
</gene>
<dbReference type="Proteomes" id="UP000011014">
    <property type="component" value="Unassembled WGS sequence"/>
</dbReference>
<dbReference type="PANTHER" id="PTHR46726:SF2">
    <property type="entry name" value="SH3 DOMAIN-CONTAINING PROTEIN"/>
    <property type="match status" value="1"/>
</dbReference>
<evidence type="ECO:0000313" key="1">
    <source>
        <dbReference type="EMBL" id="CBY41712.1"/>
    </source>
</evidence>
<protein>
    <recommendedName>
        <fullName evidence="2">EF-hand domain-containing protein</fullName>
    </recommendedName>
</protein>
<dbReference type="PANTHER" id="PTHR46726">
    <property type="entry name" value="TWO PORE CHANNEL 3"/>
    <property type="match status" value="1"/>
</dbReference>
<dbReference type="InterPro" id="IPR011992">
    <property type="entry name" value="EF-hand-dom_pair"/>
</dbReference>
<feature type="non-terminal residue" evidence="1">
    <location>
        <position position="1"/>
    </location>
</feature>
<accession>E4Z1Y4</accession>
<sequence>WCTGNIFTGSFDHIGRGFVSMFTAFTTENYPDIMFPAYDYSNERISDPISSLISFSEFAMELFTILKPDNNKEENQNLISMLDTINDGYIDPFDWTTRLLDILRIQFKNDDEESVENLVEAKQFSSQRLLVSSGVS</sequence>
<proteinExistence type="predicted"/>
<name>E4Z1Y4_OIKDI</name>
<dbReference type="EMBL" id="FN656593">
    <property type="protein sequence ID" value="CBY41712.1"/>
    <property type="molecule type" value="Genomic_DNA"/>
</dbReference>
<reference evidence="1" key="1">
    <citation type="journal article" date="2010" name="Science">
        <title>Plasticity of animal genome architecture unmasked by rapid evolution of a pelagic tunicate.</title>
        <authorList>
            <person name="Denoeud F."/>
            <person name="Henriet S."/>
            <person name="Mungpakdee S."/>
            <person name="Aury J.M."/>
            <person name="Da Silva C."/>
            <person name="Brinkmann H."/>
            <person name="Mikhaleva J."/>
            <person name="Olsen L.C."/>
            <person name="Jubin C."/>
            <person name="Canestro C."/>
            <person name="Bouquet J.M."/>
            <person name="Danks G."/>
            <person name="Poulain J."/>
            <person name="Campsteijn C."/>
            <person name="Adamski M."/>
            <person name="Cross I."/>
            <person name="Yadetie F."/>
            <person name="Muffato M."/>
            <person name="Louis A."/>
            <person name="Butcher S."/>
            <person name="Tsagkogeorga G."/>
            <person name="Konrad A."/>
            <person name="Singh S."/>
            <person name="Jensen M.F."/>
            <person name="Cong E.H."/>
            <person name="Eikeseth-Otteraa H."/>
            <person name="Noel B."/>
            <person name="Anthouard V."/>
            <person name="Porcel B.M."/>
            <person name="Kachouri-Lafond R."/>
            <person name="Nishino A."/>
            <person name="Ugolini M."/>
            <person name="Chourrout P."/>
            <person name="Nishida H."/>
            <person name="Aasland R."/>
            <person name="Huzurbazar S."/>
            <person name="Westhof E."/>
            <person name="Delsuc F."/>
            <person name="Lehrach H."/>
            <person name="Reinhardt R."/>
            <person name="Weissenbach J."/>
            <person name="Roy S.W."/>
            <person name="Artiguenave F."/>
            <person name="Postlethwait J.H."/>
            <person name="Manak J.R."/>
            <person name="Thompson E.M."/>
            <person name="Jaillon O."/>
            <person name="Du Pasquier L."/>
            <person name="Boudinot P."/>
            <person name="Liberles D.A."/>
            <person name="Volff J.N."/>
            <person name="Philippe H."/>
            <person name="Lenhard B."/>
            <person name="Roest Crollius H."/>
            <person name="Wincker P."/>
            <person name="Chourrout D."/>
        </authorList>
    </citation>
    <scope>NUCLEOTIDE SEQUENCE [LARGE SCALE GENOMIC DNA]</scope>
</reference>
<dbReference type="SUPFAM" id="SSF47473">
    <property type="entry name" value="EF-hand"/>
    <property type="match status" value="1"/>
</dbReference>